<keyword evidence="2" id="KW-1185">Reference proteome</keyword>
<accession>A0A8J4DPH5</accession>
<dbReference type="Pfam" id="PF01263">
    <property type="entry name" value="Aldose_epim"/>
    <property type="match status" value="1"/>
</dbReference>
<sequence length="311" mass="33639">MNAASALSRTLTGQQWSISADGHEAVVVEVGGGLREYRHAGQDLVDGYGPDEICPGSAGQILAPWPNRIRDGRYTFEGTTYDLPLTEPARHNSIHGLVNWSRWVPVSVEPDAVTLEHELVPLPGYPWPLVLRTTWRVGADGLTAHHEVTNVGTQPAPFGLASHPYLQVPGVKVEDLSLELACQNRLLLDGRLLPIGAAKVAGTDLDFATPRRIGPAVLDLAFNEPAQDDAGVSVARLRGPDGNGVEMWADEAFGWWQVFTGDTLAPPRHRRSVAIEPMTCPPDAFRSGRDLLVLAPGQTWRGAWGVRPLAA</sequence>
<dbReference type="GO" id="GO:0006006">
    <property type="term" value="P:glucose metabolic process"/>
    <property type="evidence" value="ECO:0007669"/>
    <property type="project" value="TreeGrafter"/>
</dbReference>
<dbReference type="InterPro" id="IPR011013">
    <property type="entry name" value="Gal_mutarotase_sf_dom"/>
</dbReference>
<proteinExistence type="predicted"/>
<dbReference type="Proteomes" id="UP000619260">
    <property type="component" value="Unassembled WGS sequence"/>
</dbReference>
<evidence type="ECO:0000313" key="2">
    <source>
        <dbReference type="Proteomes" id="UP000619260"/>
    </source>
</evidence>
<dbReference type="AlphaFoldDB" id="A0A8J4DPH5"/>
<protein>
    <submittedName>
        <fullName evidence="1">Galactose mutarotase</fullName>
    </submittedName>
</protein>
<dbReference type="GO" id="GO:0004034">
    <property type="term" value="F:aldose 1-epimerase activity"/>
    <property type="evidence" value="ECO:0007669"/>
    <property type="project" value="TreeGrafter"/>
</dbReference>
<comment type="caution">
    <text evidence="1">The sequence shown here is derived from an EMBL/GenBank/DDBJ whole genome shotgun (WGS) entry which is preliminary data.</text>
</comment>
<dbReference type="InterPro" id="IPR008183">
    <property type="entry name" value="Aldose_1/G6P_1-epimerase"/>
</dbReference>
<dbReference type="PANTHER" id="PTHR10091">
    <property type="entry name" value="ALDOSE-1-EPIMERASE"/>
    <property type="match status" value="1"/>
</dbReference>
<dbReference type="Gene3D" id="2.70.98.10">
    <property type="match status" value="1"/>
</dbReference>
<gene>
    <name evidence="1" type="ORF">Val02_13280</name>
</gene>
<dbReference type="GO" id="GO:0033499">
    <property type="term" value="P:galactose catabolic process via UDP-galactose, Leloir pathway"/>
    <property type="evidence" value="ECO:0007669"/>
    <property type="project" value="TreeGrafter"/>
</dbReference>
<dbReference type="EMBL" id="BOPF01000004">
    <property type="protein sequence ID" value="GIJ44442.1"/>
    <property type="molecule type" value="Genomic_DNA"/>
</dbReference>
<dbReference type="GO" id="GO:0030246">
    <property type="term" value="F:carbohydrate binding"/>
    <property type="evidence" value="ECO:0007669"/>
    <property type="project" value="InterPro"/>
</dbReference>
<dbReference type="SUPFAM" id="SSF74650">
    <property type="entry name" value="Galactose mutarotase-like"/>
    <property type="match status" value="1"/>
</dbReference>
<dbReference type="RefSeq" id="WP_203898022.1">
    <property type="nucleotide sequence ID" value="NZ_BOPF01000004.1"/>
</dbReference>
<dbReference type="CDD" id="cd09022">
    <property type="entry name" value="Aldose_epim_Ec_YihR"/>
    <property type="match status" value="1"/>
</dbReference>
<organism evidence="1 2">
    <name type="scientific">Virgisporangium aliadipatigenens</name>
    <dbReference type="NCBI Taxonomy" id="741659"/>
    <lineage>
        <taxon>Bacteria</taxon>
        <taxon>Bacillati</taxon>
        <taxon>Actinomycetota</taxon>
        <taxon>Actinomycetes</taxon>
        <taxon>Micromonosporales</taxon>
        <taxon>Micromonosporaceae</taxon>
        <taxon>Virgisporangium</taxon>
    </lineage>
</organism>
<name>A0A8J4DPH5_9ACTN</name>
<dbReference type="PANTHER" id="PTHR10091:SF0">
    <property type="entry name" value="GALACTOSE MUTAROTASE"/>
    <property type="match status" value="1"/>
</dbReference>
<evidence type="ECO:0000313" key="1">
    <source>
        <dbReference type="EMBL" id="GIJ44442.1"/>
    </source>
</evidence>
<reference evidence="1" key="1">
    <citation type="submission" date="2021-01" db="EMBL/GenBank/DDBJ databases">
        <title>Whole genome shotgun sequence of Virgisporangium aliadipatigenens NBRC 105644.</title>
        <authorList>
            <person name="Komaki H."/>
            <person name="Tamura T."/>
        </authorList>
    </citation>
    <scope>NUCLEOTIDE SEQUENCE</scope>
    <source>
        <strain evidence="1">NBRC 105644</strain>
    </source>
</reference>
<dbReference type="InterPro" id="IPR014718">
    <property type="entry name" value="GH-type_carb-bd"/>
</dbReference>
<dbReference type="InterPro" id="IPR037480">
    <property type="entry name" value="YihR-like"/>
</dbReference>